<evidence type="ECO:0000313" key="1">
    <source>
        <dbReference type="EMBL" id="GAO31038.1"/>
    </source>
</evidence>
<dbReference type="EMBL" id="BAZW01000036">
    <property type="protein sequence ID" value="GAO31038.1"/>
    <property type="molecule type" value="Genomic_DNA"/>
</dbReference>
<comment type="caution">
    <text evidence="1">The sequence shown here is derived from an EMBL/GenBank/DDBJ whole genome shotgun (WGS) entry which is preliminary data.</text>
</comment>
<protein>
    <submittedName>
        <fullName evidence="1">Uncharacterized protein</fullName>
    </submittedName>
</protein>
<keyword evidence="2" id="KW-1185">Reference proteome</keyword>
<organism evidence="1 2">
    <name type="scientific">Geofilum rubicundum JCM 15548</name>
    <dbReference type="NCBI Taxonomy" id="1236989"/>
    <lineage>
        <taxon>Bacteria</taxon>
        <taxon>Pseudomonadati</taxon>
        <taxon>Bacteroidota</taxon>
        <taxon>Bacteroidia</taxon>
        <taxon>Marinilabiliales</taxon>
        <taxon>Marinilabiliaceae</taxon>
        <taxon>Geofilum</taxon>
    </lineage>
</organism>
<dbReference type="OrthoDB" id="1090083at2"/>
<name>A0A0E9M0H0_9BACT</name>
<accession>A0A0E9M0H0</accession>
<dbReference type="RefSeq" id="WP_062126699.1">
    <property type="nucleotide sequence ID" value="NZ_BAZW01000036.1"/>
</dbReference>
<reference evidence="1 2" key="1">
    <citation type="journal article" date="2015" name="Microbes Environ.">
        <title>Distribution and evolution of nitrogen fixation genes in the phylum bacteroidetes.</title>
        <authorList>
            <person name="Inoue J."/>
            <person name="Oshima K."/>
            <person name="Suda W."/>
            <person name="Sakamoto M."/>
            <person name="Iino T."/>
            <person name="Noda S."/>
            <person name="Hongoh Y."/>
            <person name="Hattori M."/>
            <person name="Ohkuma M."/>
        </authorList>
    </citation>
    <scope>NUCLEOTIDE SEQUENCE [LARGE SCALE GENOMIC DNA]</scope>
    <source>
        <strain evidence="1">JCM 15548</strain>
    </source>
</reference>
<proteinExistence type="predicted"/>
<dbReference type="STRING" id="1236989.JCM15548_13372"/>
<dbReference type="Proteomes" id="UP000032900">
    <property type="component" value="Unassembled WGS sequence"/>
</dbReference>
<gene>
    <name evidence="1" type="ORF">JCM15548_13372</name>
</gene>
<evidence type="ECO:0000313" key="2">
    <source>
        <dbReference type="Proteomes" id="UP000032900"/>
    </source>
</evidence>
<sequence length="614" mass="70059">MNQYGYTKENIKNRMYKRAAALWDIRDVDNLDPIVKLMIESLASEVFGLSGEMQDMEGRLLSKMANELTPTAMATAMPAHAIVHATSTGNETPIDGKTEFHYKNPAFMQKHGLKRLVFSPVVNTRLVQAKVGYFIADGDLYALNAKMMKDKIARPHQKLPLFNNSIWIGLNIAKEVASINHLSFYFDFPYIENKENYFHLLPYTKWSLKGEPLTTEAGIYQTKPGNKNADRAFLDNYDILSKIDKDITALYNQRYITIHQPIDNTKNNQSILPAEVADMYSKEINEVIQKPLIWIKVEFPPYYTNKEISEVFVSCNAVPTANKYLHETEHQIDPFNTILPLPKYKNEAFLTIEMVSDERGKIYFEEHAKNFHESINGTYAIRRGGAERFNSTDARQFLIRLLDLLRDESVAFTNVERDTLDQNTNSLIKQINHLEHKINLNNDKEEVPNYLIIDHKEASQILVLAKFWLTNGPIANGLNAAEPLSYNGYDDIDKTDIMFLSASKGGKNAPDELSKTRLFKNTLISKGSIYSSEDISSYCLAQYGHLITKVEVKKGYDIGSGPQEGLISTIDVYLKLKPHTDLDEQNEIRYNLISGLKYNAPDDFNFRLFIISTP</sequence>
<dbReference type="AlphaFoldDB" id="A0A0E9M0H0"/>